<gene>
    <name evidence="2" type="ORF">GCM10009559_40640</name>
</gene>
<dbReference type="EMBL" id="BAAAHP010000111">
    <property type="protein sequence ID" value="GAA0943625.1"/>
    <property type="molecule type" value="Genomic_DNA"/>
</dbReference>
<sequence>MHITVFGATGGTGRHVVTQALDAGHRVTAVVRDPARLPVPPRDDLTVVTARLDDRQAVQQALADADAVVDALGVHTSGPTTFRADAARVITAAMREAGVRRLVVLSAAGAHTEGDSAPVRFLVKPVLGWFLRHHFADMLAMEEVVRASGLDWTIVLPPRLTDGPATGSIRRQVGSNVRGSYSMTRADLAAAVLQAVTDDTVRAASLSVAG</sequence>
<protein>
    <submittedName>
        <fullName evidence="2">SDR family oxidoreductase</fullName>
    </submittedName>
</protein>
<dbReference type="Proteomes" id="UP001499967">
    <property type="component" value="Unassembled WGS sequence"/>
</dbReference>
<accession>A0ABN1QKB7</accession>
<proteinExistence type="predicted"/>
<dbReference type="PANTHER" id="PTHR43355">
    <property type="entry name" value="FLAVIN REDUCTASE (NADPH)"/>
    <property type="match status" value="1"/>
</dbReference>
<dbReference type="RefSeq" id="WP_343943055.1">
    <property type="nucleotide sequence ID" value="NZ_BAAAHP010000111.1"/>
</dbReference>
<evidence type="ECO:0000313" key="2">
    <source>
        <dbReference type="EMBL" id="GAA0943625.1"/>
    </source>
</evidence>
<feature type="domain" description="NAD(P)-binding" evidence="1">
    <location>
        <begin position="7"/>
        <end position="198"/>
    </location>
</feature>
<comment type="caution">
    <text evidence="2">The sequence shown here is derived from an EMBL/GenBank/DDBJ whole genome shotgun (WGS) entry which is preliminary data.</text>
</comment>
<organism evidence="2 3">
    <name type="scientific">Pseudonocardia zijingensis</name>
    <dbReference type="NCBI Taxonomy" id="153376"/>
    <lineage>
        <taxon>Bacteria</taxon>
        <taxon>Bacillati</taxon>
        <taxon>Actinomycetota</taxon>
        <taxon>Actinomycetes</taxon>
        <taxon>Pseudonocardiales</taxon>
        <taxon>Pseudonocardiaceae</taxon>
        <taxon>Pseudonocardia</taxon>
    </lineage>
</organism>
<dbReference type="SUPFAM" id="SSF51735">
    <property type="entry name" value="NAD(P)-binding Rossmann-fold domains"/>
    <property type="match status" value="1"/>
</dbReference>
<keyword evidence="3" id="KW-1185">Reference proteome</keyword>
<evidence type="ECO:0000313" key="3">
    <source>
        <dbReference type="Proteomes" id="UP001499967"/>
    </source>
</evidence>
<dbReference type="InterPro" id="IPR036291">
    <property type="entry name" value="NAD(P)-bd_dom_sf"/>
</dbReference>
<evidence type="ECO:0000259" key="1">
    <source>
        <dbReference type="Pfam" id="PF13460"/>
    </source>
</evidence>
<name>A0ABN1QKB7_9PSEU</name>
<dbReference type="InterPro" id="IPR016040">
    <property type="entry name" value="NAD(P)-bd_dom"/>
</dbReference>
<dbReference type="PANTHER" id="PTHR43355:SF2">
    <property type="entry name" value="FLAVIN REDUCTASE (NADPH)"/>
    <property type="match status" value="1"/>
</dbReference>
<dbReference type="Pfam" id="PF13460">
    <property type="entry name" value="NAD_binding_10"/>
    <property type="match status" value="1"/>
</dbReference>
<dbReference type="Gene3D" id="3.40.50.720">
    <property type="entry name" value="NAD(P)-binding Rossmann-like Domain"/>
    <property type="match status" value="1"/>
</dbReference>
<reference evidence="2 3" key="1">
    <citation type="journal article" date="2019" name="Int. J. Syst. Evol. Microbiol.">
        <title>The Global Catalogue of Microorganisms (GCM) 10K type strain sequencing project: providing services to taxonomists for standard genome sequencing and annotation.</title>
        <authorList>
            <consortium name="The Broad Institute Genomics Platform"/>
            <consortium name="The Broad Institute Genome Sequencing Center for Infectious Disease"/>
            <person name="Wu L."/>
            <person name="Ma J."/>
        </authorList>
    </citation>
    <scope>NUCLEOTIDE SEQUENCE [LARGE SCALE GENOMIC DNA]</scope>
    <source>
        <strain evidence="2 3">JCM 11117</strain>
    </source>
</reference>
<dbReference type="InterPro" id="IPR051606">
    <property type="entry name" value="Polyketide_Oxido-like"/>
</dbReference>